<keyword evidence="1" id="KW-0175">Coiled coil</keyword>
<evidence type="ECO:0000256" key="1">
    <source>
        <dbReference type="SAM" id="Coils"/>
    </source>
</evidence>
<feature type="coiled-coil region" evidence="1">
    <location>
        <begin position="353"/>
        <end position="433"/>
    </location>
</feature>
<dbReference type="InterPro" id="IPR007321">
    <property type="entry name" value="Transposase_28"/>
</dbReference>
<evidence type="ECO:0000313" key="4">
    <source>
        <dbReference type="EMBL" id="GKV30683.1"/>
    </source>
</evidence>
<dbReference type="EMBL" id="BPVZ01000088">
    <property type="protein sequence ID" value="GKV30683.1"/>
    <property type="molecule type" value="Genomic_DNA"/>
</dbReference>
<reference evidence="4 5" key="1">
    <citation type="journal article" date="2021" name="Commun. Biol.">
        <title>The genome of Shorea leprosula (Dipterocarpaceae) highlights the ecological relevance of drought in aseasonal tropical rainforests.</title>
        <authorList>
            <person name="Ng K.K.S."/>
            <person name="Kobayashi M.J."/>
            <person name="Fawcett J.A."/>
            <person name="Hatakeyama M."/>
            <person name="Paape T."/>
            <person name="Ng C.H."/>
            <person name="Ang C.C."/>
            <person name="Tnah L.H."/>
            <person name="Lee C.T."/>
            <person name="Nishiyama T."/>
            <person name="Sese J."/>
            <person name="O'Brien M.J."/>
            <person name="Copetti D."/>
            <person name="Mohd Noor M.I."/>
            <person name="Ong R.C."/>
            <person name="Putra M."/>
            <person name="Sireger I.Z."/>
            <person name="Indrioko S."/>
            <person name="Kosugi Y."/>
            <person name="Izuno A."/>
            <person name="Isagi Y."/>
            <person name="Lee S.L."/>
            <person name="Shimizu K.K."/>
        </authorList>
    </citation>
    <scope>NUCLEOTIDE SEQUENCE [LARGE SCALE GENOMIC DNA]</scope>
    <source>
        <strain evidence="4">214</strain>
    </source>
</reference>
<evidence type="ECO:0000256" key="2">
    <source>
        <dbReference type="SAM" id="MobiDB-lite"/>
    </source>
</evidence>
<proteinExistence type="predicted"/>
<evidence type="ECO:0000259" key="3">
    <source>
        <dbReference type="Pfam" id="PF04195"/>
    </source>
</evidence>
<feature type="region of interest" description="Disordered" evidence="2">
    <location>
        <begin position="555"/>
        <end position="586"/>
    </location>
</feature>
<dbReference type="Proteomes" id="UP001054252">
    <property type="component" value="Unassembled WGS sequence"/>
</dbReference>
<keyword evidence="5" id="KW-1185">Reference proteome</keyword>
<feature type="region of interest" description="Disordered" evidence="2">
    <location>
        <begin position="50"/>
        <end position="87"/>
    </location>
</feature>
<comment type="caution">
    <text evidence="4">The sequence shown here is derived from an EMBL/GenBank/DDBJ whole genome shotgun (WGS) entry which is preliminary data.</text>
</comment>
<feature type="compositionally biased region" description="Basic and acidic residues" evidence="2">
    <location>
        <begin position="1"/>
        <end position="16"/>
    </location>
</feature>
<organism evidence="4 5">
    <name type="scientific">Rubroshorea leprosula</name>
    <dbReference type="NCBI Taxonomy" id="152421"/>
    <lineage>
        <taxon>Eukaryota</taxon>
        <taxon>Viridiplantae</taxon>
        <taxon>Streptophyta</taxon>
        <taxon>Embryophyta</taxon>
        <taxon>Tracheophyta</taxon>
        <taxon>Spermatophyta</taxon>
        <taxon>Magnoliopsida</taxon>
        <taxon>eudicotyledons</taxon>
        <taxon>Gunneridae</taxon>
        <taxon>Pentapetalae</taxon>
        <taxon>rosids</taxon>
        <taxon>malvids</taxon>
        <taxon>Malvales</taxon>
        <taxon>Dipterocarpaceae</taxon>
        <taxon>Rubroshorea</taxon>
    </lineage>
</organism>
<feature type="region of interest" description="Disordered" evidence="2">
    <location>
        <begin position="1"/>
        <end position="21"/>
    </location>
</feature>
<sequence length="603" mass="67035">MDSFQDLRELRGNQGKEEEEGVILVEPITMIVLPELQDLPETIILESSVGSSAGGDSGNHYSSASRDSSTKGTPSDVGDAEEGVLSSSVTSTEANVVAFEEWENKVISRRLDNLRKAPKTLFTNFRFRAALHHDVVDNSATVKGVCTVSRTGWVPVYVDYFDADLRFPLHGLIFDVLAKYELALTQLTPNSIKFVIGFIMLCARLEIPAKAVVFKSLFLCRICPSTSGTSWRNEQHTREATSASTKLEELWNWVWFPKLVAARTSNVLPALAHVVAEPLSASASIGGPKITYLEGFSYLKANFQATIVQGMQNFVPYVDWQRAKRHIQQHGDHAAMLKLMDVFSYAVPLFECEQGARRQNHELKESRKQLTSDKASLEDKVNELKEKLEKAQAERNNDIQAAKDEADCAKNRSKRAEADMDQAFYELNSLKDRRFVCIGWAQGVEWLVGADMFQDVVAITSANTTTDIYNEIRGKVLWHRADFPIGELAFFEGEEMDEQGKSLAPPADATMRLRWELNEEGVLVWPSSIVEKREDTEGLISFDAWVVEPFEVEAEPSSIPPSSQPAIALALPSPTRSSPTHSSFARASVVPVDASIPVDLTDD</sequence>
<feature type="domain" description="Transposase (putative) gypsy type" evidence="3">
    <location>
        <begin position="156"/>
        <end position="220"/>
    </location>
</feature>
<feature type="compositionally biased region" description="Low complexity" evidence="2">
    <location>
        <begin position="564"/>
        <end position="583"/>
    </location>
</feature>
<accession>A0AAV5L0A3</accession>
<gene>
    <name evidence="4" type="ORF">SLEP1_g39468</name>
</gene>
<name>A0AAV5L0A3_9ROSI</name>
<evidence type="ECO:0000313" key="5">
    <source>
        <dbReference type="Proteomes" id="UP001054252"/>
    </source>
</evidence>
<feature type="compositionally biased region" description="Polar residues" evidence="2">
    <location>
        <begin position="59"/>
        <end position="73"/>
    </location>
</feature>
<dbReference type="Pfam" id="PF04195">
    <property type="entry name" value="Transposase_28"/>
    <property type="match status" value="1"/>
</dbReference>
<protein>
    <recommendedName>
        <fullName evidence="3">Transposase (putative) gypsy type domain-containing protein</fullName>
    </recommendedName>
</protein>
<dbReference type="AlphaFoldDB" id="A0AAV5L0A3"/>